<dbReference type="EMBL" id="MU267648">
    <property type="protein sequence ID" value="KAH7912567.1"/>
    <property type="molecule type" value="Genomic_DNA"/>
</dbReference>
<sequence length="482" mass="52923">MDFTETYKQASNLVSFSQGAHFILNAINDRLIVRRADTLQITRTWQIGAPSNTVTILSTSSARAAATSSATGSSISDGISHIGWSCDSEYILAASVKKGFAEVFKLRDENWSARIEAGAEGLVKAEWAPDGRNILCFSSWGLRVTIWSIVTGAATYIQYPIHPDRGYAFRPDARYFILAERHKSKDTLGVYDAANSYKLVRHFPLPTGNLSSLALSPTGNHVAVWEGVLEYKIHILSLAGDIQGSFSPDTDPGFGIRNAAWHPNGMFIAVAGWDDKVHILDSLTWSAAATLELSNRIPNGVPLWREPASWIESTQGRGFLSYERIQGPQTISLLRADPGKPNPKSGAVQLSWNQTGTYLLVRFENIPTMVHIYDFPSAAEPFVPRLRCVLQHARPVLHARWNPVRKGSLALCCGSSSIYTWSDEWVGEGGVEEDMAECIGVPAKKFSTRDLKWAPDGKGLVLLDKDAFCCAFEVEDVGDGDT</sequence>
<accession>A0ACB8AH90</accession>
<gene>
    <name evidence="1" type="ORF">BJ138DRAFT_1148003</name>
</gene>
<dbReference type="Proteomes" id="UP000790377">
    <property type="component" value="Unassembled WGS sequence"/>
</dbReference>
<name>A0ACB8AH90_9AGAM</name>
<reference evidence="1" key="1">
    <citation type="journal article" date="2021" name="New Phytol.">
        <title>Evolutionary innovations through gain and loss of genes in the ectomycorrhizal Boletales.</title>
        <authorList>
            <person name="Wu G."/>
            <person name="Miyauchi S."/>
            <person name="Morin E."/>
            <person name="Kuo A."/>
            <person name="Drula E."/>
            <person name="Varga T."/>
            <person name="Kohler A."/>
            <person name="Feng B."/>
            <person name="Cao Y."/>
            <person name="Lipzen A."/>
            <person name="Daum C."/>
            <person name="Hundley H."/>
            <person name="Pangilinan J."/>
            <person name="Johnson J."/>
            <person name="Barry K."/>
            <person name="LaButti K."/>
            <person name="Ng V."/>
            <person name="Ahrendt S."/>
            <person name="Min B."/>
            <person name="Choi I.G."/>
            <person name="Park H."/>
            <person name="Plett J.M."/>
            <person name="Magnuson J."/>
            <person name="Spatafora J.W."/>
            <person name="Nagy L.G."/>
            <person name="Henrissat B."/>
            <person name="Grigoriev I.V."/>
            <person name="Yang Z.L."/>
            <person name="Xu J."/>
            <person name="Martin F.M."/>
        </authorList>
    </citation>
    <scope>NUCLEOTIDE SEQUENCE</scope>
    <source>
        <strain evidence="1">ATCC 28755</strain>
    </source>
</reference>
<organism evidence="1 2">
    <name type="scientific">Hygrophoropsis aurantiaca</name>
    <dbReference type="NCBI Taxonomy" id="72124"/>
    <lineage>
        <taxon>Eukaryota</taxon>
        <taxon>Fungi</taxon>
        <taxon>Dikarya</taxon>
        <taxon>Basidiomycota</taxon>
        <taxon>Agaricomycotina</taxon>
        <taxon>Agaricomycetes</taxon>
        <taxon>Agaricomycetidae</taxon>
        <taxon>Boletales</taxon>
        <taxon>Coniophorineae</taxon>
        <taxon>Hygrophoropsidaceae</taxon>
        <taxon>Hygrophoropsis</taxon>
    </lineage>
</organism>
<evidence type="ECO:0000313" key="1">
    <source>
        <dbReference type="EMBL" id="KAH7912567.1"/>
    </source>
</evidence>
<protein>
    <submittedName>
        <fullName evidence="1">WD repeat-containing protein 8</fullName>
    </submittedName>
</protein>
<comment type="caution">
    <text evidence="1">The sequence shown here is derived from an EMBL/GenBank/DDBJ whole genome shotgun (WGS) entry which is preliminary data.</text>
</comment>
<keyword evidence="2" id="KW-1185">Reference proteome</keyword>
<evidence type="ECO:0000313" key="2">
    <source>
        <dbReference type="Proteomes" id="UP000790377"/>
    </source>
</evidence>
<proteinExistence type="predicted"/>